<dbReference type="GO" id="GO:0016020">
    <property type="term" value="C:membrane"/>
    <property type="evidence" value="ECO:0007669"/>
    <property type="project" value="TreeGrafter"/>
</dbReference>
<keyword evidence="2" id="KW-0175">Coiled coil</keyword>
<feature type="compositionally biased region" description="Basic and acidic residues" evidence="3">
    <location>
        <begin position="780"/>
        <end position="794"/>
    </location>
</feature>
<dbReference type="GO" id="GO:0003955">
    <property type="term" value="F:NAD(P)H dehydrogenase (quinone) activity"/>
    <property type="evidence" value="ECO:0007669"/>
    <property type="project" value="InterPro"/>
</dbReference>
<dbReference type="NCBIfam" id="NF002999">
    <property type="entry name" value="PRK03767.1"/>
    <property type="match status" value="2"/>
</dbReference>
<gene>
    <name evidence="5" type="ORF">EVOR1521_LOCUS18968</name>
</gene>
<dbReference type="InterPro" id="IPR005025">
    <property type="entry name" value="FMN_Rdtase-like_dom"/>
</dbReference>
<evidence type="ECO:0000256" key="2">
    <source>
        <dbReference type="SAM" id="Coils"/>
    </source>
</evidence>
<comment type="caution">
    <text evidence="5">The sequence shown here is derived from an EMBL/GenBank/DDBJ whole genome shotgun (WGS) entry which is preliminary data.</text>
</comment>
<evidence type="ECO:0000256" key="1">
    <source>
        <dbReference type="ARBA" id="ARBA00006961"/>
    </source>
</evidence>
<dbReference type="SUPFAM" id="SSF52218">
    <property type="entry name" value="Flavoproteins"/>
    <property type="match status" value="2"/>
</dbReference>
<feature type="domain" description="Flavodoxin-like" evidence="4">
    <location>
        <begin position="226"/>
        <end position="418"/>
    </location>
</feature>
<dbReference type="GO" id="GO:0010181">
    <property type="term" value="F:FMN binding"/>
    <property type="evidence" value="ECO:0007669"/>
    <property type="project" value="InterPro"/>
</dbReference>
<protein>
    <recommendedName>
        <fullName evidence="4">Flavodoxin-like domain-containing protein</fullName>
    </recommendedName>
</protein>
<dbReference type="EMBL" id="CAUJNA010002791">
    <property type="protein sequence ID" value="CAJ1394273.1"/>
    <property type="molecule type" value="Genomic_DNA"/>
</dbReference>
<evidence type="ECO:0000259" key="4">
    <source>
        <dbReference type="PROSITE" id="PS50902"/>
    </source>
</evidence>
<accession>A0AA36IWQ7</accession>
<feature type="coiled-coil region" evidence="2">
    <location>
        <begin position="78"/>
        <end position="145"/>
    </location>
</feature>
<dbReference type="Proteomes" id="UP001178507">
    <property type="component" value="Unassembled WGS sequence"/>
</dbReference>
<feature type="region of interest" description="Disordered" evidence="3">
    <location>
        <begin position="686"/>
        <end position="705"/>
    </location>
</feature>
<dbReference type="InterPro" id="IPR008254">
    <property type="entry name" value="Flavodoxin/NO_synth"/>
</dbReference>
<feature type="coiled-coil region" evidence="2">
    <location>
        <begin position="618"/>
        <end position="652"/>
    </location>
</feature>
<dbReference type="PANTHER" id="PTHR30546:SF23">
    <property type="entry name" value="FLAVOPROTEIN-LIKE PROTEIN YCP4-RELATED"/>
    <property type="match status" value="1"/>
</dbReference>
<proteinExistence type="inferred from homology"/>
<sequence length="834" mass="89876">MRPLFNALRRYLRDLSFQDIQALGLAEDLGLVHKVAEARHATDTATDAMLNALRRGVEELNVRCGTSQEGEESLAGSLASQQKSLKQLQQQVKQMEASAREQELEQSVRQLQGQLQALQEEKRQVAEALGAMAQQQQVLEQMQTQLLAGGELIASFAESVATAEVDGWLRDACLVQFGCSFSPLHRLHTLFASIAMGNACTSVQTEMSLPVQAGLLAQKRAGSPSVAIIYYSTYGHIRALAEQIKTGVESTGVNVDLFQVPETLSPEVLKAMSAPEKPADVMLLDRSFLQQLPEYDGLMFGMPTRFGMMPAQMKAFFDGTGSLWQSGGLVGKLAGTFVSTGTQQGGQETTHFTTLTQLVHHGMAYVPLGYQAGTDGQFDLSEIHGASPWGASTLAGADGSRQPSQLELKVAGKHGEVFGNAVKRSVAPASSRKFKVAVVYYSMYGHVKKLADELAAAMKEEGLTVDLFQAPELLAADVLKKMGAPAKPQDEVMDHVKVAKLADYDGLVFGIPTRFGSAAAQMKALFDSTGSLWQSGALAGKLCATFTSTGTLNGGQESTHMTTITNMVHHGMIYVPLGYQAGADAFDMTELHGGSPWGASTFAGPDGSRQPSAIELRIAKKQGKVFAAKARLEELERSVSALQGQQQELKASVQDVLKMYQACPEHVGSMDKVAVAAMLQPVQQRQQQQERELQELRAQGTPGGCQEVSTVRKEVATVADALSMLCTKVEELAGTNSNDRLSCELGTVAKAVAGLTERLELLEGRSTEALPTPTNSSSTTRERPLTLERPERRSAPSPRRWLQEPLSVSVGRRSEVPGILSNNDLLSRSSHTAR</sequence>
<dbReference type="FunFam" id="3.40.50.360:FF:000001">
    <property type="entry name" value="NAD(P)H dehydrogenase (Quinone) FQR1-like"/>
    <property type="match status" value="2"/>
</dbReference>
<keyword evidence="6" id="KW-1185">Reference proteome</keyword>
<feature type="region of interest" description="Disordered" evidence="3">
    <location>
        <begin position="763"/>
        <end position="814"/>
    </location>
</feature>
<evidence type="ECO:0000313" key="5">
    <source>
        <dbReference type="EMBL" id="CAJ1394273.1"/>
    </source>
</evidence>
<dbReference type="Pfam" id="PF03358">
    <property type="entry name" value="FMN_red"/>
    <property type="match status" value="2"/>
</dbReference>
<comment type="similarity">
    <text evidence="1">Belongs to the WrbA family.</text>
</comment>
<reference evidence="5" key="1">
    <citation type="submission" date="2023-08" db="EMBL/GenBank/DDBJ databases">
        <authorList>
            <person name="Chen Y."/>
            <person name="Shah S."/>
            <person name="Dougan E. K."/>
            <person name="Thang M."/>
            <person name="Chan C."/>
        </authorList>
    </citation>
    <scope>NUCLEOTIDE SEQUENCE</scope>
</reference>
<feature type="domain" description="Flavodoxin-like" evidence="4">
    <location>
        <begin position="436"/>
        <end position="626"/>
    </location>
</feature>
<dbReference type="InterPro" id="IPR010089">
    <property type="entry name" value="Flavoprotein_WrbA-like"/>
</dbReference>
<evidence type="ECO:0000256" key="3">
    <source>
        <dbReference type="SAM" id="MobiDB-lite"/>
    </source>
</evidence>
<evidence type="ECO:0000313" key="6">
    <source>
        <dbReference type="Proteomes" id="UP001178507"/>
    </source>
</evidence>
<dbReference type="AlphaFoldDB" id="A0AA36IWQ7"/>
<organism evidence="5 6">
    <name type="scientific">Effrenium voratum</name>
    <dbReference type="NCBI Taxonomy" id="2562239"/>
    <lineage>
        <taxon>Eukaryota</taxon>
        <taxon>Sar</taxon>
        <taxon>Alveolata</taxon>
        <taxon>Dinophyceae</taxon>
        <taxon>Suessiales</taxon>
        <taxon>Symbiodiniaceae</taxon>
        <taxon>Effrenium</taxon>
    </lineage>
</organism>
<dbReference type="PANTHER" id="PTHR30546">
    <property type="entry name" value="FLAVODOXIN-RELATED PROTEIN WRBA-RELATED"/>
    <property type="match status" value="1"/>
</dbReference>
<name>A0AA36IWQ7_9DINO</name>
<dbReference type="NCBIfam" id="TIGR01755">
    <property type="entry name" value="flav_wrbA"/>
    <property type="match status" value="2"/>
</dbReference>
<dbReference type="PROSITE" id="PS50902">
    <property type="entry name" value="FLAVODOXIN_LIKE"/>
    <property type="match status" value="2"/>
</dbReference>
<dbReference type="Gene3D" id="3.40.50.360">
    <property type="match status" value="2"/>
</dbReference>
<dbReference type="InterPro" id="IPR029039">
    <property type="entry name" value="Flavoprotein-like_sf"/>
</dbReference>